<keyword evidence="1" id="KW-1133">Transmembrane helix</keyword>
<sequence>MSPHASPASVRPPTLAQVSSPTGRFTGWWVGLVVICQVIWLIWCLREPLPNASRNGQGPQISRGLLLMVALPGPTPDLDWSDSILGSALDELSQWWRLGDRVAILAVAGLILAAIFGLGGVILRLLDPDCRFARVWGPGLGPPIRFGIGAATLGAVVLGLGWWGWLGPTTARVLIGALALANLTARRGWRSSSEEGRSAASQRIPWRSLWPLGFALPFLVPMFLGAMIPTIDFDALEYHLQGPKEFYLGGRIAFLPHNVYTSMPFGVEMLHLLAMHALDDWAVGALAGQVTLAGVAVMAAWAVGGLTARWAGTGSGVAAALAYLATPWIYRMGVLPYVEGPLCFFHAAALGAAVTAWNDSDSQGRGRAWSVVGLLAGGAMACKYPGLISAVIPFGLAAAAAAITRRHPASLVGFVLGVALVVSPWLLKNAVETGDPVYPLGYAVFGSHQWDETLDAKWRAAHGRKPITLAELGRALVDVAGRSDWQSPVYLAFAPLAWLARGRRGHAAVATAFLVWLFAGWWLLTHRLDRFWLPLLAPAAVLVGLGWNGMSQRVWKIARVAILGVCMSVGLVQSLSPLTGPTNWTTPLDDLRHSIPRLLDKELVEFAEALPPKARPLLVGEAAVFHLTVPVVYNTVFNRETLEVWTAGLDPVEAGRAVRDRGITHIFVDWNEIARYRSPGNYGYTDYVTPELFERWVQAGWLRRLRGVPGRGVEVFEVRSNSSPDLFPTETKP</sequence>
<feature type="transmembrane region" description="Helical" evidence="1">
    <location>
        <begin position="281"/>
        <end position="303"/>
    </location>
</feature>
<dbReference type="OrthoDB" id="9785476at2"/>
<proteinExistence type="predicted"/>
<feature type="transmembrane region" description="Helical" evidence="1">
    <location>
        <begin position="310"/>
        <end position="330"/>
    </location>
</feature>
<feature type="transmembrane region" description="Helical" evidence="1">
    <location>
        <begin position="531"/>
        <end position="550"/>
    </location>
</feature>
<dbReference type="HOGENOM" id="CLU_378022_0_0_0"/>
<feature type="transmembrane region" description="Helical" evidence="1">
    <location>
        <begin position="384"/>
        <end position="403"/>
    </location>
</feature>
<evidence type="ECO:0000256" key="1">
    <source>
        <dbReference type="SAM" id="Phobius"/>
    </source>
</evidence>
<dbReference type="RefSeq" id="WP_013564824.1">
    <property type="nucleotide sequence ID" value="NC_014962.1"/>
</dbReference>
<feature type="transmembrane region" description="Helical" evidence="1">
    <location>
        <begin position="25"/>
        <end position="43"/>
    </location>
</feature>
<feature type="transmembrane region" description="Helical" evidence="1">
    <location>
        <begin position="507"/>
        <end position="525"/>
    </location>
</feature>
<evidence type="ECO:0008006" key="4">
    <source>
        <dbReference type="Google" id="ProtNLM"/>
    </source>
</evidence>
<dbReference type="EMBL" id="CP002353">
    <property type="protein sequence ID" value="ADV62536.1"/>
    <property type="molecule type" value="Genomic_DNA"/>
</dbReference>
<feature type="transmembrane region" description="Helical" evidence="1">
    <location>
        <begin position="146"/>
        <end position="165"/>
    </location>
</feature>
<keyword evidence="1" id="KW-0472">Membrane</keyword>
<dbReference type="InParanoid" id="E8R2N6"/>
<dbReference type="Proteomes" id="UP000008631">
    <property type="component" value="Chromosome"/>
</dbReference>
<organism evidence="2 3">
    <name type="scientific">Isosphaera pallida (strain ATCC 43644 / DSM 9630 / IS1B)</name>
    <dbReference type="NCBI Taxonomy" id="575540"/>
    <lineage>
        <taxon>Bacteria</taxon>
        <taxon>Pseudomonadati</taxon>
        <taxon>Planctomycetota</taxon>
        <taxon>Planctomycetia</taxon>
        <taxon>Isosphaerales</taxon>
        <taxon>Isosphaeraceae</taxon>
        <taxon>Isosphaera</taxon>
    </lineage>
</organism>
<evidence type="ECO:0000313" key="3">
    <source>
        <dbReference type="Proteomes" id="UP000008631"/>
    </source>
</evidence>
<dbReference type="STRING" id="575540.Isop_1956"/>
<feature type="transmembrane region" description="Helical" evidence="1">
    <location>
        <begin position="409"/>
        <end position="427"/>
    </location>
</feature>
<keyword evidence="1" id="KW-0812">Transmembrane</keyword>
<feature type="transmembrane region" description="Helical" evidence="1">
    <location>
        <begin position="209"/>
        <end position="231"/>
    </location>
</feature>
<accession>E8R2N6</accession>
<protein>
    <recommendedName>
        <fullName evidence="4">Glycosyltransferase RgtA/B/C/D-like domain-containing protein</fullName>
    </recommendedName>
</protein>
<dbReference type="AlphaFoldDB" id="E8R2N6"/>
<evidence type="ECO:0000313" key="2">
    <source>
        <dbReference type="EMBL" id="ADV62536.1"/>
    </source>
</evidence>
<keyword evidence="3" id="KW-1185">Reference proteome</keyword>
<dbReference type="KEGG" id="ipa:Isop_1956"/>
<reference key="1">
    <citation type="submission" date="2010-11" db="EMBL/GenBank/DDBJ databases">
        <title>The complete sequence of chromosome of Isophaera pallida ATCC 43644.</title>
        <authorList>
            <consortium name="US DOE Joint Genome Institute (JGI-PGF)"/>
            <person name="Lucas S."/>
            <person name="Copeland A."/>
            <person name="Lapidus A."/>
            <person name="Bruce D."/>
            <person name="Goodwin L."/>
            <person name="Pitluck S."/>
            <person name="Kyrpides N."/>
            <person name="Mavromatis K."/>
            <person name="Pagani I."/>
            <person name="Ivanova N."/>
            <person name="Saunders E."/>
            <person name="Brettin T."/>
            <person name="Detter J.C."/>
            <person name="Han C."/>
            <person name="Tapia R."/>
            <person name="Land M."/>
            <person name="Hauser L."/>
            <person name="Markowitz V."/>
            <person name="Cheng J.-F."/>
            <person name="Hugenholtz P."/>
            <person name="Woyke T."/>
            <person name="Wu D."/>
            <person name="Eisen J.A."/>
        </authorList>
    </citation>
    <scope>NUCLEOTIDE SEQUENCE</scope>
    <source>
        <strain>ATCC 43644</strain>
    </source>
</reference>
<gene>
    <name evidence="2" type="ordered locus">Isop_1956</name>
</gene>
<feature type="transmembrane region" description="Helical" evidence="1">
    <location>
        <begin position="102"/>
        <end position="126"/>
    </location>
</feature>
<reference evidence="2 3" key="2">
    <citation type="journal article" date="2011" name="Stand. Genomic Sci.">
        <title>Complete genome sequence of Isosphaera pallida type strain (IS1B).</title>
        <authorList>
            <consortium name="US DOE Joint Genome Institute (JGI-PGF)"/>
            <person name="Goker M."/>
            <person name="Cleland D."/>
            <person name="Saunders E."/>
            <person name="Lapidus A."/>
            <person name="Nolan M."/>
            <person name="Lucas S."/>
            <person name="Hammon N."/>
            <person name="Deshpande S."/>
            <person name="Cheng J.F."/>
            <person name="Tapia R."/>
            <person name="Han C."/>
            <person name="Goodwin L."/>
            <person name="Pitluck S."/>
            <person name="Liolios K."/>
            <person name="Pagani I."/>
            <person name="Ivanova N."/>
            <person name="Mavromatis K."/>
            <person name="Pati A."/>
            <person name="Chen A."/>
            <person name="Palaniappan K."/>
            <person name="Land M."/>
            <person name="Hauser L."/>
            <person name="Chang Y.J."/>
            <person name="Jeffries C.D."/>
            <person name="Detter J.C."/>
            <person name="Beck B."/>
            <person name="Woyke T."/>
            <person name="Bristow J."/>
            <person name="Eisen J.A."/>
            <person name="Markowitz V."/>
            <person name="Hugenholtz P."/>
            <person name="Kyrpides N.C."/>
            <person name="Klenk H.P."/>
        </authorList>
    </citation>
    <scope>NUCLEOTIDE SEQUENCE [LARGE SCALE GENOMIC DNA]</scope>
    <source>
        <strain evidence="3">ATCC 43644 / DSM 9630 / IS1B</strain>
    </source>
</reference>
<dbReference type="eggNOG" id="COG1807">
    <property type="taxonomic scope" value="Bacteria"/>
</dbReference>
<name>E8R2N6_ISOPI</name>